<proteinExistence type="predicted"/>
<accession>A0A518D6X0</accession>
<gene>
    <name evidence="1" type="ORF">Pla175_05530</name>
</gene>
<reference evidence="1 2" key="1">
    <citation type="submission" date="2019-02" db="EMBL/GenBank/DDBJ databases">
        <title>Deep-cultivation of Planctomycetes and their phenomic and genomic characterization uncovers novel biology.</title>
        <authorList>
            <person name="Wiegand S."/>
            <person name="Jogler M."/>
            <person name="Boedeker C."/>
            <person name="Pinto D."/>
            <person name="Vollmers J."/>
            <person name="Rivas-Marin E."/>
            <person name="Kohn T."/>
            <person name="Peeters S.H."/>
            <person name="Heuer A."/>
            <person name="Rast P."/>
            <person name="Oberbeckmann S."/>
            <person name="Bunk B."/>
            <person name="Jeske O."/>
            <person name="Meyerdierks A."/>
            <person name="Storesund J.E."/>
            <person name="Kallscheuer N."/>
            <person name="Luecker S."/>
            <person name="Lage O.M."/>
            <person name="Pohl T."/>
            <person name="Merkel B.J."/>
            <person name="Hornburger P."/>
            <person name="Mueller R.-W."/>
            <person name="Bruemmer F."/>
            <person name="Labrenz M."/>
            <person name="Spormann A.M."/>
            <person name="Op den Camp H."/>
            <person name="Overmann J."/>
            <person name="Amann R."/>
            <person name="Jetten M.S.M."/>
            <person name="Mascher T."/>
            <person name="Medema M.H."/>
            <person name="Devos D.P."/>
            <person name="Kaster A.-K."/>
            <person name="Ovreas L."/>
            <person name="Rohde M."/>
            <person name="Galperin M.Y."/>
            <person name="Jogler C."/>
        </authorList>
    </citation>
    <scope>NUCLEOTIDE SEQUENCE [LARGE SCALE GENOMIC DNA]</scope>
    <source>
        <strain evidence="1 2">Pla175</strain>
    </source>
</reference>
<dbReference type="AlphaFoldDB" id="A0A518D6X0"/>
<protein>
    <submittedName>
        <fullName evidence="1">Uncharacterized protein</fullName>
    </submittedName>
</protein>
<evidence type="ECO:0000313" key="2">
    <source>
        <dbReference type="Proteomes" id="UP000317429"/>
    </source>
</evidence>
<keyword evidence="2" id="KW-1185">Reference proteome</keyword>
<organism evidence="1 2">
    <name type="scientific">Pirellulimonas nuda</name>
    <dbReference type="NCBI Taxonomy" id="2528009"/>
    <lineage>
        <taxon>Bacteria</taxon>
        <taxon>Pseudomonadati</taxon>
        <taxon>Planctomycetota</taxon>
        <taxon>Planctomycetia</taxon>
        <taxon>Pirellulales</taxon>
        <taxon>Lacipirellulaceae</taxon>
        <taxon>Pirellulimonas</taxon>
    </lineage>
</organism>
<name>A0A518D6X0_9BACT</name>
<evidence type="ECO:0000313" key="1">
    <source>
        <dbReference type="EMBL" id="QDU87196.1"/>
    </source>
</evidence>
<sequence>MIAKAKTWSHDNPYRALRLDRLDYLGGQHELPGTHNCPKVAREQIAVDLQREAAELKHNTTSIPF</sequence>
<dbReference type="KEGG" id="pnd:Pla175_05530"/>
<dbReference type="Proteomes" id="UP000317429">
    <property type="component" value="Chromosome"/>
</dbReference>
<dbReference type="EMBL" id="CP036291">
    <property type="protein sequence ID" value="QDU87196.1"/>
    <property type="molecule type" value="Genomic_DNA"/>
</dbReference>